<keyword evidence="2" id="KW-1185">Reference proteome</keyword>
<name>A0ABS3YL69_9BACT</name>
<accession>A0ABS3YL69</accession>
<evidence type="ECO:0000313" key="2">
    <source>
        <dbReference type="Proteomes" id="UP000677244"/>
    </source>
</evidence>
<proteinExistence type="predicted"/>
<gene>
    <name evidence="1" type="ORF">J7I42_00065</name>
</gene>
<protein>
    <submittedName>
        <fullName evidence="1">Uncharacterized protein</fullName>
    </submittedName>
</protein>
<dbReference type="EMBL" id="JAGHKO010000001">
    <property type="protein sequence ID" value="MBO9198634.1"/>
    <property type="molecule type" value="Genomic_DNA"/>
</dbReference>
<dbReference type="RefSeq" id="WP_209136696.1">
    <property type="nucleotide sequence ID" value="NZ_JAGHKO010000001.1"/>
</dbReference>
<dbReference type="Proteomes" id="UP000677244">
    <property type="component" value="Unassembled WGS sequence"/>
</dbReference>
<evidence type="ECO:0000313" key="1">
    <source>
        <dbReference type="EMBL" id="MBO9198634.1"/>
    </source>
</evidence>
<reference evidence="1 2" key="1">
    <citation type="submission" date="2021-03" db="EMBL/GenBank/DDBJ databases">
        <title>Assistant Professor.</title>
        <authorList>
            <person name="Huq M.A."/>
        </authorList>
    </citation>
    <scope>NUCLEOTIDE SEQUENCE [LARGE SCALE GENOMIC DNA]</scope>
    <source>
        <strain evidence="1 2">MAH-29</strain>
    </source>
</reference>
<organism evidence="1 2">
    <name type="scientific">Niastella soli</name>
    <dbReference type="NCBI Taxonomy" id="2821487"/>
    <lineage>
        <taxon>Bacteria</taxon>
        <taxon>Pseudomonadati</taxon>
        <taxon>Bacteroidota</taxon>
        <taxon>Chitinophagia</taxon>
        <taxon>Chitinophagales</taxon>
        <taxon>Chitinophagaceae</taxon>
        <taxon>Niastella</taxon>
    </lineage>
</organism>
<sequence>MRKYFFMLPLLFWAAGGYGQEKSCPFVITADIFIDSITSCQLLDTIKALPFKTYNRKGKMPRFIKKSLKCTEGDFRIANPGHPYNVSDAIGPFGFLLPFRQLMYLGLTKQYLLMAYKKGGIGTSTSTLLVKFEHKKILNMWCWLGISEEVKTAEEIILCLEWYNEIPKHRFAL</sequence>
<comment type="caution">
    <text evidence="1">The sequence shown here is derived from an EMBL/GenBank/DDBJ whole genome shotgun (WGS) entry which is preliminary data.</text>
</comment>